<name>A0A914PYK7_9BILA</name>
<keyword evidence="1" id="KW-1185">Reference proteome</keyword>
<dbReference type="Proteomes" id="UP000887578">
    <property type="component" value="Unplaced"/>
</dbReference>
<reference evidence="2" key="1">
    <citation type="submission" date="2022-11" db="UniProtKB">
        <authorList>
            <consortium name="WormBaseParasite"/>
        </authorList>
    </citation>
    <scope>IDENTIFICATION</scope>
</reference>
<organism evidence="1 2">
    <name type="scientific">Panagrolaimus davidi</name>
    <dbReference type="NCBI Taxonomy" id="227884"/>
    <lineage>
        <taxon>Eukaryota</taxon>
        <taxon>Metazoa</taxon>
        <taxon>Ecdysozoa</taxon>
        <taxon>Nematoda</taxon>
        <taxon>Chromadorea</taxon>
        <taxon>Rhabditida</taxon>
        <taxon>Tylenchina</taxon>
        <taxon>Panagrolaimomorpha</taxon>
        <taxon>Panagrolaimoidea</taxon>
        <taxon>Panagrolaimidae</taxon>
        <taxon>Panagrolaimus</taxon>
    </lineage>
</organism>
<protein>
    <submittedName>
        <fullName evidence="2">Uncharacterized protein</fullName>
    </submittedName>
</protein>
<sequence length="190" mass="21866">MKKCDKCQLSIPYSVIEGIFNICSEETFKNFGVKTALLKTLPNENEELEELSMKKIGLIATSKYVQSLTFNDLENMKFVASKNSELEKFLCNSKIKSLSLDSPDPTHRWFKLEEYEGMKDLLEENEYFRWTFCSGVFAIHSSSNLVCFPSKYRNCGDVLRNLPANDSVESLRQCRKIARAEEFQHSAICN</sequence>
<dbReference type="AlphaFoldDB" id="A0A914PYK7"/>
<evidence type="ECO:0000313" key="2">
    <source>
        <dbReference type="WBParaSite" id="PDA_v2.g23927.t1"/>
    </source>
</evidence>
<accession>A0A914PYK7</accession>
<dbReference type="WBParaSite" id="PDA_v2.g23927.t1">
    <property type="protein sequence ID" value="PDA_v2.g23927.t1"/>
    <property type="gene ID" value="PDA_v2.g23927"/>
</dbReference>
<proteinExistence type="predicted"/>
<evidence type="ECO:0000313" key="1">
    <source>
        <dbReference type="Proteomes" id="UP000887578"/>
    </source>
</evidence>